<comment type="subcellular location">
    <subcellularLocation>
        <location evidence="1">Cell membrane</location>
        <topology evidence="1">Multi-pass membrane protein</topology>
    </subcellularLocation>
</comment>
<evidence type="ECO:0000313" key="8">
    <source>
        <dbReference type="EMBL" id="SFC10126.1"/>
    </source>
</evidence>
<keyword evidence="5 7" id="KW-1133">Transmembrane helix</keyword>
<keyword evidence="9" id="KW-1185">Reference proteome</keyword>
<protein>
    <submittedName>
        <fullName evidence="8">Uncharacterized membrane protein YeaQ/YmgE, transglycosylase-associated protein family</fullName>
    </submittedName>
</protein>
<dbReference type="RefSeq" id="WP_090130525.1">
    <property type="nucleotide sequence ID" value="NZ_FOLY01000001.1"/>
</dbReference>
<evidence type="ECO:0000256" key="1">
    <source>
        <dbReference type="ARBA" id="ARBA00004651"/>
    </source>
</evidence>
<evidence type="ECO:0000256" key="5">
    <source>
        <dbReference type="ARBA" id="ARBA00022989"/>
    </source>
</evidence>
<evidence type="ECO:0000256" key="6">
    <source>
        <dbReference type="ARBA" id="ARBA00023136"/>
    </source>
</evidence>
<gene>
    <name evidence="8" type="ORF">SAMN05421848_0546</name>
</gene>
<keyword evidence="4 7" id="KW-0812">Transmembrane</keyword>
<dbReference type="InterPro" id="IPR007341">
    <property type="entry name" value="Transgly_assoc"/>
</dbReference>
<dbReference type="PANTHER" id="PTHR33884">
    <property type="entry name" value="UPF0410 PROTEIN YMGE"/>
    <property type="match status" value="1"/>
</dbReference>
<dbReference type="Proteomes" id="UP000199046">
    <property type="component" value="Unassembled WGS sequence"/>
</dbReference>
<accession>A0A1I1GF98</accession>
<dbReference type="STRING" id="402385.SAMN05421848_0546"/>
<keyword evidence="3" id="KW-1003">Cell membrane</keyword>
<name>A0A1I1GF98_9GAMM</name>
<evidence type="ECO:0000256" key="4">
    <source>
        <dbReference type="ARBA" id="ARBA00022692"/>
    </source>
</evidence>
<feature type="transmembrane region" description="Helical" evidence="7">
    <location>
        <begin position="28"/>
        <end position="49"/>
    </location>
</feature>
<dbReference type="PANTHER" id="PTHR33884:SF3">
    <property type="entry name" value="UPF0410 PROTEIN YMGE"/>
    <property type="match status" value="1"/>
</dbReference>
<dbReference type="AlphaFoldDB" id="A0A1I1GF98"/>
<evidence type="ECO:0000256" key="3">
    <source>
        <dbReference type="ARBA" id="ARBA00022475"/>
    </source>
</evidence>
<keyword evidence="6 7" id="KW-0472">Membrane</keyword>
<reference evidence="9" key="1">
    <citation type="submission" date="2016-10" db="EMBL/GenBank/DDBJ databases">
        <authorList>
            <person name="Varghese N."/>
            <person name="Submissions S."/>
        </authorList>
    </citation>
    <scope>NUCLEOTIDE SEQUENCE [LARGE SCALE GENOMIC DNA]</scope>
    <source>
        <strain evidence="9">DSM 23439</strain>
    </source>
</reference>
<proteinExistence type="inferred from homology"/>
<dbReference type="OrthoDB" id="6174589at2"/>
<evidence type="ECO:0000256" key="7">
    <source>
        <dbReference type="SAM" id="Phobius"/>
    </source>
</evidence>
<sequence>MSIILWLIIGGLAGWIAGKIMRGGGFGILGNIVVGIVGAVLGGAIFSMLGIGSNNIIGSLVVAIIGSVILLWLVSLIKGKGNGKV</sequence>
<organism evidence="8 9">
    <name type="scientific">Kushneria avicenniae</name>
    <dbReference type="NCBI Taxonomy" id="402385"/>
    <lineage>
        <taxon>Bacteria</taxon>
        <taxon>Pseudomonadati</taxon>
        <taxon>Pseudomonadota</taxon>
        <taxon>Gammaproteobacteria</taxon>
        <taxon>Oceanospirillales</taxon>
        <taxon>Halomonadaceae</taxon>
        <taxon>Kushneria</taxon>
    </lineage>
</organism>
<dbReference type="GO" id="GO:0005886">
    <property type="term" value="C:plasma membrane"/>
    <property type="evidence" value="ECO:0007669"/>
    <property type="project" value="UniProtKB-SubCell"/>
</dbReference>
<evidence type="ECO:0000313" key="9">
    <source>
        <dbReference type="Proteomes" id="UP000199046"/>
    </source>
</evidence>
<dbReference type="Pfam" id="PF04226">
    <property type="entry name" value="Transgly_assoc"/>
    <property type="match status" value="1"/>
</dbReference>
<feature type="transmembrane region" description="Helical" evidence="7">
    <location>
        <begin position="56"/>
        <end position="77"/>
    </location>
</feature>
<comment type="similarity">
    <text evidence="2">Belongs to the UPF0410 family.</text>
</comment>
<evidence type="ECO:0000256" key="2">
    <source>
        <dbReference type="ARBA" id="ARBA00011006"/>
    </source>
</evidence>
<dbReference type="EMBL" id="FOLY01000001">
    <property type="protein sequence ID" value="SFC10126.1"/>
    <property type="molecule type" value="Genomic_DNA"/>
</dbReference>